<gene>
    <name evidence="1" type="ORF">DPMN_127441</name>
</gene>
<organism evidence="1 2">
    <name type="scientific">Dreissena polymorpha</name>
    <name type="common">Zebra mussel</name>
    <name type="synonym">Mytilus polymorpha</name>
    <dbReference type="NCBI Taxonomy" id="45954"/>
    <lineage>
        <taxon>Eukaryota</taxon>
        <taxon>Metazoa</taxon>
        <taxon>Spiralia</taxon>
        <taxon>Lophotrochozoa</taxon>
        <taxon>Mollusca</taxon>
        <taxon>Bivalvia</taxon>
        <taxon>Autobranchia</taxon>
        <taxon>Heteroconchia</taxon>
        <taxon>Euheterodonta</taxon>
        <taxon>Imparidentia</taxon>
        <taxon>Neoheterodontei</taxon>
        <taxon>Myida</taxon>
        <taxon>Dreissenoidea</taxon>
        <taxon>Dreissenidae</taxon>
        <taxon>Dreissena</taxon>
    </lineage>
</organism>
<dbReference type="EMBL" id="JAIWYP010000005">
    <property type="protein sequence ID" value="KAH3825561.1"/>
    <property type="molecule type" value="Genomic_DNA"/>
</dbReference>
<evidence type="ECO:0000313" key="1">
    <source>
        <dbReference type="EMBL" id="KAH3825561.1"/>
    </source>
</evidence>
<reference evidence="1" key="2">
    <citation type="submission" date="2020-11" db="EMBL/GenBank/DDBJ databases">
        <authorList>
            <person name="McCartney M.A."/>
            <person name="Auch B."/>
            <person name="Kono T."/>
            <person name="Mallez S."/>
            <person name="Becker A."/>
            <person name="Gohl D.M."/>
            <person name="Silverstein K.A.T."/>
            <person name="Koren S."/>
            <person name="Bechman K.B."/>
            <person name="Herman A."/>
            <person name="Abrahante J.E."/>
            <person name="Garbe J."/>
        </authorList>
    </citation>
    <scope>NUCLEOTIDE SEQUENCE</scope>
    <source>
        <strain evidence="1">Duluth1</strain>
        <tissue evidence="1">Whole animal</tissue>
    </source>
</reference>
<accession>A0A9D4JVG2</accession>
<proteinExistence type="predicted"/>
<protein>
    <submittedName>
        <fullName evidence="1">Uncharacterized protein</fullName>
    </submittedName>
</protein>
<dbReference type="Proteomes" id="UP000828390">
    <property type="component" value="Unassembled WGS sequence"/>
</dbReference>
<dbReference type="AlphaFoldDB" id="A0A9D4JVG2"/>
<reference evidence="1" key="1">
    <citation type="journal article" date="2019" name="bioRxiv">
        <title>The Genome of the Zebra Mussel, Dreissena polymorpha: A Resource for Invasive Species Research.</title>
        <authorList>
            <person name="McCartney M.A."/>
            <person name="Auch B."/>
            <person name="Kono T."/>
            <person name="Mallez S."/>
            <person name="Zhang Y."/>
            <person name="Obille A."/>
            <person name="Becker A."/>
            <person name="Abrahante J.E."/>
            <person name="Garbe J."/>
            <person name="Badalamenti J.P."/>
            <person name="Herman A."/>
            <person name="Mangelson H."/>
            <person name="Liachko I."/>
            <person name="Sullivan S."/>
            <person name="Sone E.D."/>
            <person name="Koren S."/>
            <person name="Silverstein K.A.T."/>
            <person name="Beckman K.B."/>
            <person name="Gohl D.M."/>
        </authorList>
    </citation>
    <scope>NUCLEOTIDE SEQUENCE</scope>
    <source>
        <strain evidence="1">Duluth1</strain>
        <tissue evidence="1">Whole animal</tissue>
    </source>
</reference>
<comment type="caution">
    <text evidence="1">The sequence shown here is derived from an EMBL/GenBank/DDBJ whole genome shotgun (WGS) entry which is preliminary data.</text>
</comment>
<evidence type="ECO:0000313" key="2">
    <source>
        <dbReference type="Proteomes" id="UP000828390"/>
    </source>
</evidence>
<keyword evidence="2" id="KW-1185">Reference proteome</keyword>
<sequence length="52" mass="5955">MDAGNTHNDQTDLIPTASFYTGSWEKTTYNRKSPKRQKDLRMCVFCEINPSG</sequence>
<name>A0A9D4JVG2_DREPO</name>